<organism evidence="2 3">
    <name type="scientific">Vitreoscilla massiliensis</name>
    <dbReference type="NCBI Taxonomy" id="1689272"/>
    <lineage>
        <taxon>Bacteria</taxon>
        <taxon>Pseudomonadati</taxon>
        <taxon>Pseudomonadota</taxon>
        <taxon>Betaproteobacteria</taxon>
        <taxon>Neisseriales</taxon>
        <taxon>Neisseriaceae</taxon>
        <taxon>Vitreoscilla</taxon>
    </lineage>
</organism>
<protein>
    <submittedName>
        <fullName evidence="2">TIGR02391 family protein</fullName>
    </submittedName>
</protein>
<proteinExistence type="predicted"/>
<dbReference type="NCBIfam" id="TIGR02391">
    <property type="entry name" value="hypoth_ymh"/>
    <property type="match status" value="1"/>
</dbReference>
<name>A0ABY4E5Q5_9NEIS</name>
<gene>
    <name evidence="2" type="ORF">LVJ82_06485</name>
</gene>
<dbReference type="Proteomes" id="UP000832011">
    <property type="component" value="Chromosome"/>
</dbReference>
<dbReference type="EMBL" id="CP091511">
    <property type="protein sequence ID" value="UOO90619.1"/>
    <property type="molecule type" value="Genomic_DNA"/>
</dbReference>
<evidence type="ECO:0000313" key="2">
    <source>
        <dbReference type="EMBL" id="UOO90619.1"/>
    </source>
</evidence>
<keyword evidence="3" id="KW-1185">Reference proteome</keyword>
<evidence type="ECO:0000259" key="1">
    <source>
        <dbReference type="Pfam" id="PF09509"/>
    </source>
</evidence>
<evidence type="ECO:0000313" key="3">
    <source>
        <dbReference type="Proteomes" id="UP000832011"/>
    </source>
</evidence>
<dbReference type="RefSeq" id="WP_058304943.1">
    <property type="nucleotide sequence ID" value="NZ_CABKVG010000005.1"/>
</dbReference>
<accession>A0ABY4E5Q5</accession>
<dbReference type="Pfam" id="PF09509">
    <property type="entry name" value="Hypoth_Ymh"/>
    <property type="match status" value="1"/>
</dbReference>
<sequence>MAAYSSLSLGTIESISKLLGDSGTGSEISSYLIMNHLVDNSGHSTKWRRLNSVFLECQNSTKCCNQVLAFIKSFLALSRFHNRMSEFETIRMDLNAILVLEGLEYTKEGTFKSVPIATTLNEVQERVNNFKRKLEARGIHHEIYQYCTVEILQENYFHASFEAAKGLFERIRKMSGIEADGANLIDKVFSTQNPILIFNSLQTVTEKSEYTGFAQLLKGCAMAIRNPLAHEPKAKILWDGEVDAIDYLTFISMLHRKLDICVKVPSMVIPNI</sequence>
<feature type="domain" description="Conserved hypothetical protein CHP02391" evidence="1">
    <location>
        <begin position="137"/>
        <end position="258"/>
    </location>
</feature>
<dbReference type="InterPro" id="IPR012654">
    <property type="entry name" value="CHP02391"/>
</dbReference>
<reference evidence="2 3" key="1">
    <citation type="journal article" date="2022" name="Res Sq">
        <title>Evolution of multicellular longitudinally dividing oral cavity symbionts (Neisseriaceae).</title>
        <authorList>
            <person name="Nyongesa S."/>
            <person name="Weber P."/>
            <person name="Bernet E."/>
            <person name="Pullido F."/>
            <person name="Nieckarz M."/>
            <person name="Delaby M."/>
            <person name="Nieves C."/>
            <person name="Viehboeck T."/>
            <person name="Krause N."/>
            <person name="Rivera-Millot A."/>
            <person name="Nakamura A."/>
            <person name="Vischer N."/>
            <person name="VanNieuwenhze M."/>
            <person name="Brun Y."/>
            <person name="Cava F."/>
            <person name="Bulgheresi S."/>
            <person name="Veyrier F."/>
        </authorList>
    </citation>
    <scope>NUCLEOTIDE SEQUENCE [LARGE SCALE GENOMIC DNA]</scope>
    <source>
        <strain evidence="2 3">SN4</strain>
    </source>
</reference>